<evidence type="ECO:0000256" key="5">
    <source>
        <dbReference type="ARBA" id="ARBA00023304"/>
    </source>
</evidence>
<dbReference type="InterPro" id="IPR019455">
    <property type="entry name" value="Acetolactate_synth_ssu_C"/>
</dbReference>
<dbReference type="InterPro" id="IPR039557">
    <property type="entry name" value="AHAS_ACT"/>
</dbReference>
<dbReference type="GO" id="GO:0009097">
    <property type="term" value="P:isoleucine biosynthetic process"/>
    <property type="evidence" value="ECO:0007669"/>
    <property type="project" value="UniProtKB-UniPathway"/>
</dbReference>
<dbReference type="NCBIfam" id="NF008864">
    <property type="entry name" value="PRK11895.1"/>
    <property type="match status" value="1"/>
</dbReference>
<dbReference type="InterPro" id="IPR054480">
    <property type="entry name" value="AHAS_small-like_ACT"/>
</dbReference>
<dbReference type="PROSITE" id="PS51671">
    <property type="entry name" value="ACT"/>
    <property type="match status" value="1"/>
</dbReference>
<geneLocation type="chloroplast" evidence="7"/>
<sequence>MDYECTISVLLENHPNILTRITSLLARRGFAVDSLAIGTTELDTMSRLTLVVFGNNLIVAQITKQLYKLLPIMKVQDLTNVPSINREIILIKILCPTEQRSKILEIITFFRAKVVDFGEMSLILEITGNSEKIIAIEQLIQRFKIIECIRSGRIAIGRESIVTTKLFRDDISLNRRRIISNYRDTTLRRSYILEVDKEKEKKKKRKRRRRATILK</sequence>
<dbReference type="UniPathway" id="UPA00049">
    <property type="reaction ID" value="UER00059"/>
</dbReference>
<keyword evidence="5" id="KW-0100">Branched-chain amino acid biosynthesis</keyword>
<dbReference type="SUPFAM" id="SSF55021">
    <property type="entry name" value="ACT-like"/>
    <property type="match status" value="2"/>
</dbReference>
<dbReference type="InterPro" id="IPR004789">
    <property type="entry name" value="Acetalactate_synth_ssu"/>
</dbReference>
<comment type="similarity">
    <text evidence="3">Belongs to the acetolactate synthase small subunit family.</text>
</comment>
<dbReference type="InterPro" id="IPR045865">
    <property type="entry name" value="ACT-like_dom_sf"/>
</dbReference>
<dbReference type="InterPro" id="IPR027271">
    <property type="entry name" value="Acetolactate_synth/TF_NikR_C"/>
</dbReference>
<dbReference type="GO" id="GO:0005829">
    <property type="term" value="C:cytosol"/>
    <property type="evidence" value="ECO:0007669"/>
    <property type="project" value="TreeGrafter"/>
</dbReference>
<dbReference type="GeneID" id="19740465"/>
<dbReference type="GO" id="GO:1990610">
    <property type="term" value="F:acetolactate synthase regulator activity"/>
    <property type="evidence" value="ECO:0007669"/>
    <property type="project" value="InterPro"/>
</dbReference>
<evidence type="ECO:0000256" key="4">
    <source>
        <dbReference type="ARBA" id="ARBA00022605"/>
    </source>
</evidence>
<dbReference type="RefSeq" id="YP_009029400.1">
    <property type="nucleotide sequence ID" value="NC_024084.1"/>
</dbReference>
<name>A0A023HB09_9STRA</name>
<dbReference type="PANTHER" id="PTHR30239:SF0">
    <property type="entry name" value="ACETOLACTATE SYNTHASE SMALL SUBUNIT 1, CHLOROPLASTIC"/>
    <property type="match status" value="1"/>
</dbReference>
<dbReference type="NCBIfam" id="TIGR00119">
    <property type="entry name" value="acolac_sm"/>
    <property type="match status" value="1"/>
</dbReference>
<dbReference type="PANTHER" id="PTHR30239">
    <property type="entry name" value="ACETOLACTATE SYNTHASE SMALL SUBUNIT"/>
    <property type="match status" value="1"/>
</dbReference>
<dbReference type="InterPro" id="IPR002912">
    <property type="entry name" value="ACT_dom"/>
</dbReference>
<evidence type="ECO:0000256" key="1">
    <source>
        <dbReference type="ARBA" id="ARBA00004974"/>
    </source>
</evidence>
<organism evidence="7">
    <name type="scientific">Leptocylindrus danicus</name>
    <dbReference type="NCBI Taxonomy" id="163516"/>
    <lineage>
        <taxon>Eukaryota</taxon>
        <taxon>Sar</taxon>
        <taxon>Stramenopiles</taxon>
        <taxon>Ochrophyta</taxon>
        <taxon>Bacillariophyta</taxon>
        <taxon>Coscinodiscophyceae</taxon>
        <taxon>Chaetocerotophycidae</taxon>
        <taxon>Leptocylindrales</taxon>
        <taxon>Leptocylindraceae</taxon>
        <taxon>Leptocylindrus</taxon>
    </lineage>
</organism>
<reference evidence="7" key="1">
    <citation type="journal article" date="2014" name="Genome Biol. Evol.">
        <title>Serial gene losses and foreign DNA underlie size and sequence variation in the plastid genomes of diatoms.</title>
        <authorList>
            <person name="Ruck E.C."/>
            <person name="Nakov T."/>
            <person name="Jansen R.K."/>
            <person name="Theriot E.C."/>
            <person name="Alverson A.J."/>
        </authorList>
    </citation>
    <scope>NUCLEOTIDE SEQUENCE</scope>
    <source>
        <strain evidence="7">Ccmp1856</strain>
    </source>
</reference>
<evidence type="ECO:0000313" key="7">
    <source>
        <dbReference type="EMBL" id="AGH28931.1"/>
    </source>
</evidence>
<evidence type="ECO:0000256" key="2">
    <source>
        <dbReference type="ARBA" id="ARBA00005025"/>
    </source>
</evidence>
<comment type="pathway">
    <text evidence="2">Amino-acid biosynthesis; L-valine biosynthesis; L-valine from pyruvate: step 1/4.</text>
</comment>
<dbReference type="GO" id="GO:0003984">
    <property type="term" value="F:acetolactate synthase activity"/>
    <property type="evidence" value="ECO:0007669"/>
    <property type="project" value="TreeGrafter"/>
</dbReference>
<feature type="domain" description="ACT" evidence="6">
    <location>
        <begin position="6"/>
        <end position="80"/>
    </location>
</feature>
<dbReference type="GO" id="GO:0009099">
    <property type="term" value="P:L-valine biosynthetic process"/>
    <property type="evidence" value="ECO:0007669"/>
    <property type="project" value="UniProtKB-UniPathway"/>
</dbReference>
<keyword evidence="7" id="KW-0934">Plastid</keyword>
<keyword evidence="4" id="KW-0028">Amino-acid biosynthesis</keyword>
<dbReference type="UniPathway" id="UPA00047">
    <property type="reaction ID" value="UER00055"/>
</dbReference>
<protein>
    <submittedName>
        <fullName evidence="7">Acetohydroxyacid synthetase small subunit</fullName>
    </submittedName>
</protein>
<evidence type="ECO:0000259" key="6">
    <source>
        <dbReference type="PROSITE" id="PS51671"/>
    </source>
</evidence>
<dbReference type="CDD" id="cd04878">
    <property type="entry name" value="ACT_AHAS"/>
    <property type="match status" value="1"/>
</dbReference>
<keyword evidence="7" id="KW-0150">Chloroplast</keyword>
<dbReference type="AlphaFoldDB" id="A0A023HB09"/>
<accession>A0A023HB09</accession>
<dbReference type="Pfam" id="PF22629">
    <property type="entry name" value="ACT_AHAS_ss"/>
    <property type="match status" value="1"/>
</dbReference>
<proteinExistence type="inferred from homology"/>
<comment type="pathway">
    <text evidence="1">Amino-acid biosynthesis; L-isoleucine biosynthesis; L-isoleucine from 2-oxobutanoate: step 1/4.</text>
</comment>
<dbReference type="Gene3D" id="3.30.70.1150">
    <property type="entry name" value="ACT-like. Chain A, domain 2"/>
    <property type="match status" value="1"/>
</dbReference>
<dbReference type="EMBL" id="KC509524">
    <property type="protein sequence ID" value="AGH28931.1"/>
    <property type="molecule type" value="Genomic_DNA"/>
</dbReference>
<dbReference type="Gene3D" id="3.30.70.260">
    <property type="match status" value="1"/>
</dbReference>
<dbReference type="Pfam" id="PF10369">
    <property type="entry name" value="ALS_ss_C"/>
    <property type="match status" value="1"/>
</dbReference>
<evidence type="ECO:0000256" key="3">
    <source>
        <dbReference type="ARBA" id="ARBA00006341"/>
    </source>
</evidence>
<gene>
    <name evidence="7" type="primary">ilvH</name>
</gene>